<dbReference type="Proteomes" id="UP000274131">
    <property type="component" value="Unassembled WGS sequence"/>
</dbReference>
<dbReference type="Pfam" id="PF22042">
    <property type="entry name" value="EF-G_D2"/>
    <property type="match status" value="1"/>
</dbReference>
<dbReference type="InterPro" id="IPR015760">
    <property type="entry name" value="TIF_IF2"/>
</dbReference>
<comment type="similarity">
    <text evidence="1">Belongs to the TRAFAC class translation factor GTPase superfamily. Classic translation factor GTPase family. IF-2 subfamily.</text>
</comment>
<dbReference type="PROSITE" id="PS51722">
    <property type="entry name" value="G_TR_2"/>
    <property type="match status" value="1"/>
</dbReference>
<dbReference type="CDD" id="cd01887">
    <property type="entry name" value="IF2_eIF5B"/>
    <property type="match status" value="1"/>
</dbReference>
<dbReference type="InterPro" id="IPR036925">
    <property type="entry name" value="TIF_IF2_dom3_sf"/>
</dbReference>
<dbReference type="GO" id="GO:0005737">
    <property type="term" value="C:cytoplasm"/>
    <property type="evidence" value="ECO:0007669"/>
    <property type="project" value="TreeGrafter"/>
</dbReference>
<keyword evidence="2" id="KW-0396">Initiation factor</keyword>
<organism evidence="10">
    <name type="scientific">Enterobius vermicularis</name>
    <name type="common">Human pinworm</name>
    <dbReference type="NCBI Taxonomy" id="51028"/>
    <lineage>
        <taxon>Eukaryota</taxon>
        <taxon>Metazoa</taxon>
        <taxon>Ecdysozoa</taxon>
        <taxon>Nematoda</taxon>
        <taxon>Chromadorea</taxon>
        <taxon>Rhabditida</taxon>
        <taxon>Spirurina</taxon>
        <taxon>Oxyuridomorpha</taxon>
        <taxon>Oxyuroidea</taxon>
        <taxon>Oxyuridae</taxon>
        <taxon>Enterobius</taxon>
    </lineage>
</organism>
<keyword evidence="5" id="KW-0342">GTP-binding</keyword>
<dbReference type="Gene3D" id="2.40.30.10">
    <property type="entry name" value="Translation factors"/>
    <property type="match status" value="2"/>
</dbReference>
<proteinExistence type="inferred from homology"/>
<protein>
    <submittedName>
        <fullName evidence="10">Tr-type G domain-containing protein</fullName>
    </submittedName>
</protein>
<dbReference type="EMBL" id="UXUI01007199">
    <property type="protein sequence ID" value="VDD86192.1"/>
    <property type="molecule type" value="Genomic_DNA"/>
</dbReference>
<dbReference type="InterPro" id="IPR000795">
    <property type="entry name" value="T_Tr_GTP-bd_dom"/>
</dbReference>
<evidence type="ECO:0000313" key="10">
    <source>
        <dbReference type="WBParaSite" id="EVEC_0000162701-mRNA-1"/>
    </source>
</evidence>
<dbReference type="SUPFAM" id="SSF52540">
    <property type="entry name" value="P-loop containing nucleoside triphosphate hydrolases"/>
    <property type="match status" value="1"/>
</dbReference>
<dbReference type="Gene3D" id="3.40.50.300">
    <property type="entry name" value="P-loop containing nucleotide triphosphate hydrolases"/>
    <property type="match status" value="1"/>
</dbReference>
<dbReference type="InterPro" id="IPR009000">
    <property type="entry name" value="Transl_B-barrel_sf"/>
</dbReference>
<reference evidence="8 9" key="2">
    <citation type="submission" date="2018-10" db="EMBL/GenBank/DDBJ databases">
        <authorList>
            <consortium name="Pathogen Informatics"/>
        </authorList>
    </citation>
    <scope>NUCLEOTIDE SEQUENCE [LARGE SCALE GENOMIC DNA]</scope>
</reference>
<evidence type="ECO:0000313" key="9">
    <source>
        <dbReference type="Proteomes" id="UP000274131"/>
    </source>
</evidence>
<accession>A0A0N4UVY5</accession>
<dbReference type="InterPro" id="IPR053905">
    <property type="entry name" value="EF-G-like_DII"/>
</dbReference>
<dbReference type="NCBIfam" id="TIGR00231">
    <property type="entry name" value="small_GTP"/>
    <property type="match status" value="1"/>
</dbReference>
<name>A0A0N4UVY5_ENTVE</name>
<evidence type="ECO:0000256" key="1">
    <source>
        <dbReference type="ARBA" id="ARBA00007733"/>
    </source>
</evidence>
<keyword evidence="4" id="KW-0648">Protein biosynthesis</keyword>
<evidence type="ECO:0000256" key="4">
    <source>
        <dbReference type="ARBA" id="ARBA00022917"/>
    </source>
</evidence>
<dbReference type="AlphaFoldDB" id="A0A0N4UVY5"/>
<dbReference type="PANTHER" id="PTHR43381:SF20">
    <property type="entry name" value="TRANSLATION INITIATION FACTOR IF-2, MITOCHONDRIAL"/>
    <property type="match status" value="1"/>
</dbReference>
<dbReference type="GO" id="GO:0005525">
    <property type="term" value="F:GTP binding"/>
    <property type="evidence" value="ECO:0007669"/>
    <property type="project" value="UniProtKB-KW"/>
</dbReference>
<keyword evidence="3" id="KW-0547">Nucleotide-binding</keyword>
<dbReference type="InterPro" id="IPR005225">
    <property type="entry name" value="Small_GTP-bd"/>
</dbReference>
<dbReference type="PRINTS" id="PR00328">
    <property type="entry name" value="SAR1GTPBP"/>
</dbReference>
<dbReference type="Pfam" id="PF00009">
    <property type="entry name" value="GTP_EFTU"/>
    <property type="match status" value="1"/>
</dbReference>
<keyword evidence="9" id="KW-1185">Reference proteome</keyword>
<evidence type="ECO:0000313" key="8">
    <source>
        <dbReference type="EMBL" id="VDD86192.1"/>
    </source>
</evidence>
<dbReference type="Pfam" id="PF11987">
    <property type="entry name" value="IF-2"/>
    <property type="match status" value="1"/>
</dbReference>
<feature type="region of interest" description="Disordered" evidence="6">
    <location>
        <begin position="30"/>
        <end position="50"/>
    </location>
</feature>
<gene>
    <name evidence="8" type="ORF">EVEC_LOCUS1335</name>
</gene>
<dbReference type="Gene3D" id="3.40.50.10050">
    <property type="entry name" value="Translation initiation factor IF- 2, domain 3"/>
    <property type="match status" value="1"/>
</dbReference>
<dbReference type="STRING" id="51028.A0A0N4UVY5"/>
<dbReference type="PANTHER" id="PTHR43381">
    <property type="entry name" value="TRANSLATION INITIATION FACTOR IF-2-RELATED"/>
    <property type="match status" value="1"/>
</dbReference>
<dbReference type="OrthoDB" id="361630at2759"/>
<dbReference type="InterPro" id="IPR006689">
    <property type="entry name" value="Small_GTPase_ARF/SAR"/>
</dbReference>
<dbReference type="FunFam" id="3.40.50.300:FF:000019">
    <property type="entry name" value="Translation initiation factor IF-2"/>
    <property type="match status" value="1"/>
</dbReference>
<feature type="domain" description="Tr-type G" evidence="7">
    <location>
        <begin position="52"/>
        <end position="225"/>
    </location>
</feature>
<reference evidence="10" key="1">
    <citation type="submission" date="2017-02" db="UniProtKB">
        <authorList>
            <consortium name="WormBaseParasite"/>
        </authorList>
    </citation>
    <scope>IDENTIFICATION</scope>
</reference>
<dbReference type="GO" id="GO:0003743">
    <property type="term" value="F:translation initiation factor activity"/>
    <property type="evidence" value="ECO:0007669"/>
    <property type="project" value="UniProtKB-KW"/>
</dbReference>
<evidence type="ECO:0000259" key="7">
    <source>
        <dbReference type="PROSITE" id="PS51722"/>
    </source>
</evidence>
<dbReference type="SUPFAM" id="SSF52156">
    <property type="entry name" value="Initiation factor IF2/eIF5b, domain 3"/>
    <property type="match status" value="1"/>
</dbReference>
<dbReference type="GO" id="GO:0003924">
    <property type="term" value="F:GTPase activity"/>
    <property type="evidence" value="ECO:0007669"/>
    <property type="project" value="InterPro"/>
</dbReference>
<evidence type="ECO:0000256" key="2">
    <source>
        <dbReference type="ARBA" id="ARBA00022540"/>
    </source>
</evidence>
<dbReference type="WBParaSite" id="EVEC_0000162701-mRNA-1">
    <property type="protein sequence ID" value="EVEC_0000162701-mRNA-1"/>
    <property type="gene ID" value="EVEC_0000162701"/>
</dbReference>
<evidence type="ECO:0000256" key="3">
    <source>
        <dbReference type="ARBA" id="ARBA00022741"/>
    </source>
</evidence>
<dbReference type="InterPro" id="IPR027417">
    <property type="entry name" value="P-loop_NTPase"/>
</dbReference>
<evidence type="ECO:0000256" key="6">
    <source>
        <dbReference type="SAM" id="MobiDB-lite"/>
    </source>
</evidence>
<dbReference type="InterPro" id="IPR023115">
    <property type="entry name" value="TIF_IF2_dom3"/>
</dbReference>
<sequence length="608" mass="67353">MANAIGEPVDNILETLLDLFPKTVDTISPSKGHLISGRKKPFPPPPEEELVKRPPIVTIMGHVDHGKTTLLDCLRNSRIVESEFGGITQHIKAFTLNDGANSITFLDTPGHLAFAQMRERGANSTDIIVLVVAADDGVKEQTVQSIKYAKESGVPIIVAINKCDKPTAKPEEAKRSLLPYDVVVEDFHGNALCVEISALYGTNIGALKDAILLQAEELNLRSSPKGRVEGIVIESTFFCFCFTVRYTFLHQQHFLGLGKECVMIVQRGTLKKGCYLVGGTSFVRSLMDESGREVKGAGPSTPVRVLGWKDLLPSPGERVYEVLNERQGTNIVSYRKKKNMEKKADEDWALIKEKRMEERAIYMSNRQKLLDKGIRVGSTLRAVVHKVYSSKSVLPNFFKSIPDVDGTLEAILNVLHTYSSVKVKLQIVTAEVGTPADLDIKLASEMNAVIYCFNVTSSPAVEGAAERLGVTIEKFNVIYHLVESLKDRLSEQVPMELETQIVGEGQVIKEFLVSYGGKKRRSVAGVLVRWGTFKRNCTFRFLRAGGVYYEGKAESLQCENQVKMNVCTGREVGIAMEDKTLRYKEDDAVVALEDVPVKKAIDWNPPGF</sequence>
<evidence type="ECO:0000256" key="5">
    <source>
        <dbReference type="ARBA" id="ARBA00023134"/>
    </source>
</evidence>
<dbReference type="FunFam" id="3.40.50.10050:FF:000001">
    <property type="entry name" value="Translation initiation factor IF-2"/>
    <property type="match status" value="1"/>
</dbReference>
<dbReference type="SUPFAM" id="SSF50447">
    <property type="entry name" value="Translation proteins"/>
    <property type="match status" value="2"/>
</dbReference>